<feature type="transmembrane region" description="Helical" evidence="1">
    <location>
        <begin position="9"/>
        <end position="28"/>
    </location>
</feature>
<comment type="caution">
    <text evidence="2">The sequence shown here is derived from an EMBL/GenBank/DDBJ whole genome shotgun (WGS) entry which is preliminary data.</text>
</comment>
<dbReference type="EMBL" id="JBBMQS010000006">
    <property type="protein sequence ID" value="MEM5498176.1"/>
    <property type="molecule type" value="Genomic_DNA"/>
</dbReference>
<protein>
    <submittedName>
        <fullName evidence="2">Uncharacterized protein</fullName>
    </submittedName>
</protein>
<reference evidence="2 3" key="1">
    <citation type="submission" date="2024-03" db="EMBL/GenBank/DDBJ databases">
        <title>Community enrichment and isolation of bacterial strains for fucoidan degradation.</title>
        <authorList>
            <person name="Sichert A."/>
        </authorList>
    </citation>
    <scope>NUCLEOTIDE SEQUENCE [LARGE SCALE GENOMIC DNA]</scope>
    <source>
        <strain evidence="2 3">AS12</strain>
    </source>
</reference>
<sequence length="134" mass="15233">MRIFPDLKIGARAAISFLVLASLGFYAWWKAEYLLLIVISIIFNFGWARCIDIVNHRRPNWAKFTLGIGVALNLLALSYYKYTNFLVDQLNWLASTDYSVAKIALPLAILLICDLFPAIDRWDHRTPQGNAATV</sequence>
<keyword evidence="1" id="KW-1133">Transmembrane helix</keyword>
<keyword evidence="3" id="KW-1185">Reference proteome</keyword>
<dbReference type="Proteomes" id="UP001461163">
    <property type="component" value="Unassembled WGS sequence"/>
</dbReference>
<proteinExistence type="predicted"/>
<keyword evidence="1" id="KW-0812">Transmembrane</keyword>
<organism evidence="2 3">
    <name type="scientific">Paraglaciecola mesophila</name>
    <dbReference type="NCBI Taxonomy" id="197222"/>
    <lineage>
        <taxon>Bacteria</taxon>
        <taxon>Pseudomonadati</taxon>
        <taxon>Pseudomonadota</taxon>
        <taxon>Gammaproteobacteria</taxon>
        <taxon>Alteromonadales</taxon>
        <taxon>Alteromonadaceae</taxon>
        <taxon>Paraglaciecola</taxon>
    </lineage>
</organism>
<name>A0ABU9SWB2_9ALTE</name>
<feature type="transmembrane region" description="Helical" evidence="1">
    <location>
        <begin position="34"/>
        <end position="54"/>
    </location>
</feature>
<evidence type="ECO:0000313" key="2">
    <source>
        <dbReference type="EMBL" id="MEM5498176.1"/>
    </source>
</evidence>
<feature type="transmembrane region" description="Helical" evidence="1">
    <location>
        <begin position="61"/>
        <end position="80"/>
    </location>
</feature>
<dbReference type="RefSeq" id="WP_342881870.1">
    <property type="nucleotide sequence ID" value="NZ_JBBMQS010000006.1"/>
</dbReference>
<feature type="transmembrane region" description="Helical" evidence="1">
    <location>
        <begin position="100"/>
        <end position="119"/>
    </location>
</feature>
<evidence type="ECO:0000313" key="3">
    <source>
        <dbReference type="Proteomes" id="UP001461163"/>
    </source>
</evidence>
<accession>A0ABU9SWB2</accession>
<evidence type="ECO:0000256" key="1">
    <source>
        <dbReference type="SAM" id="Phobius"/>
    </source>
</evidence>
<gene>
    <name evidence="2" type="ORF">WNY77_12275</name>
</gene>
<keyword evidence="1" id="KW-0472">Membrane</keyword>